<evidence type="ECO:0000259" key="5">
    <source>
        <dbReference type="PROSITE" id="PS51935"/>
    </source>
</evidence>
<dbReference type="Proteomes" id="UP000683360">
    <property type="component" value="Unassembled WGS sequence"/>
</dbReference>
<organism evidence="6 7">
    <name type="scientific">Mytilus edulis</name>
    <name type="common">Blue mussel</name>
    <dbReference type="NCBI Taxonomy" id="6550"/>
    <lineage>
        <taxon>Eukaryota</taxon>
        <taxon>Metazoa</taxon>
        <taxon>Spiralia</taxon>
        <taxon>Lophotrochozoa</taxon>
        <taxon>Mollusca</taxon>
        <taxon>Bivalvia</taxon>
        <taxon>Autobranchia</taxon>
        <taxon>Pteriomorphia</taxon>
        <taxon>Mytilida</taxon>
        <taxon>Mytiloidea</taxon>
        <taxon>Mytilidae</taxon>
        <taxon>Mytilinae</taxon>
        <taxon>Mytilus</taxon>
    </lineage>
</organism>
<dbReference type="Pfam" id="PF05257">
    <property type="entry name" value="CHAP"/>
    <property type="match status" value="1"/>
</dbReference>
<evidence type="ECO:0000256" key="3">
    <source>
        <dbReference type="ARBA" id="ARBA00022801"/>
    </source>
</evidence>
<accession>A0A8S3V2Z3</accession>
<dbReference type="GO" id="GO:0006508">
    <property type="term" value="P:proteolysis"/>
    <property type="evidence" value="ECO:0007669"/>
    <property type="project" value="UniProtKB-KW"/>
</dbReference>
<evidence type="ECO:0000313" key="6">
    <source>
        <dbReference type="EMBL" id="CAG2248073.1"/>
    </source>
</evidence>
<comment type="caution">
    <text evidence="6">The sequence shown here is derived from an EMBL/GenBank/DDBJ whole genome shotgun (WGS) entry which is preliminary data.</text>
</comment>
<evidence type="ECO:0000256" key="4">
    <source>
        <dbReference type="ARBA" id="ARBA00022807"/>
    </source>
</evidence>
<reference evidence="6" key="1">
    <citation type="submission" date="2021-03" db="EMBL/GenBank/DDBJ databases">
        <authorList>
            <person name="Bekaert M."/>
        </authorList>
    </citation>
    <scope>NUCLEOTIDE SEQUENCE</scope>
</reference>
<sequence>MLESSPSTNGLCGSLNLGTADVDFHSIDMNLYFQLLMVIVVHLHLSYQTFGSDVTASKIANKASSFIQSTDYSKSGCKHGTKYCGTWKCNLFVYDVLKSVGAKVPTRHWWIYSPIGANEWGNPNSGIIKSTGCYTLIPSFSQKRSGDIIAFPKTIGSGHVGIVYSSNEYISATQFKVEKSGYPNKETYPTRTIWRYRYTKSGC</sequence>
<dbReference type="OrthoDB" id="6142777at2759"/>
<feature type="domain" description="NlpC/P60" evidence="5">
    <location>
        <begin position="53"/>
        <end position="203"/>
    </location>
</feature>
<gene>
    <name evidence="6" type="ORF">MEDL_59976</name>
</gene>
<evidence type="ECO:0000256" key="1">
    <source>
        <dbReference type="ARBA" id="ARBA00007074"/>
    </source>
</evidence>
<evidence type="ECO:0000256" key="2">
    <source>
        <dbReference type="ARBA" id="ARBA00022670"/>
    </source>
</evidence>
<dbReference type="InterPro" id="IPR000064">
    <property type="entry name" value="NLP_P60_dom"/>
</dbReference>
<dbReference type="InterPro" id="IPR007921">
    <property type="entry name" value="CHAP_dom"/>
</dbReference>
<dbReference type="AlphaFoldDB" id="A0A8S3V2Z3"/>
<protein>
    <recommendedName>
        <fullName evidence="5">NlpC/P60 domain-containing protein</fullName>
    </recommendedName>
</protein>
<dbReference type="GO" id="GO:0008234">
    <property type="term" value="F:cysteine-type peptidase activity"/>
    <property type="evidence" value="ECO:0007669"/>
    <property type="project" value="UniProtKB-KW"/>
</dbReference>
<keyword evidence="7" id="KW-1185">Reference proteome</keyword>
<dbReference type="PROSITE" id="PS51935">
    <property type="entry name" value="NLPC_P60"/>
    <property type="match status" value="1"/>
</dbReference>
<evidence type="ECO:0000313" key="7">
    <source>
        <dbReference type="Proteomes" id="UP000683360"/>
    </source>
</evidence>
<dbReference type="EMBL" id="CAJPWZ010002922">
    <property type="protein sequence ID" value="CAG2248073.1"/>
    <property type="molecule type" value="Genomic_DNA"/>
</dbReference>
<keyword evidence="4" id="KW-0788">Thiol protease</keyword>
<name>A0A8S3V2Z3_MYTED</name>
<comment type="similarity">
    <text evidence="1">Belongs to the peptidase C40 family.</text>
</comment>
<proteinExistence type="inferred from homology"/>
<keyword evidence="3" id="KW-0378">Hydrolase</keyword>
<dbReference type="Gene3D" id="3.90.1720.10">
    <property type="entry name" value="endopeptidase domain like (from Nostoc punctiforme)"/>
    <property type="match status" value="1"/>
</dbReference>
<keyword evidence="2" id="KW-0645">Protease</keyword>
<dbReference type="InterPro" id="IPR038765">
    <property type="entry name" value="Papain-like_cys_pep_sf"/>
</dbReference>
<dbReference type="SUPFAM" id="SSF54001">
    <property type="entry name" value="Cysteine proteinases"/>
    <property type="match status" value="1"/>
</dbReference>